<evidence type="ECO:0000313" key="4">
    <source>
        <dbReference type="EMBL" id="ARN19921.1"/>
    </source>
</evidence>
<dbReference type="OrthoDB" id="9782229at2"/>
<dbReference type="KEGG" id="rgu:A4W93_08345"/>
<dbReference type="SUPFAM" id="SSF103088">
    <property type="entry name" value="OmpA-like"/>
    <property type="match status" value="1"/>
</dbReference>
<gene>
    <name evidence="4" type="ORF">A4W93_08345</name>
</gene>
<organism evidence="4 5">
    <name type="scientific">Piscinibacter gummiphilus</name>
    <dbReference type="NCBI Taxonomy" id="946333"/>
    <lineage>
        <taxon>Bacteria</taxon>
        <taxon>Pseudomonadati</taxon>
        <taxon>Pseudomonadota</taxon>
        <taxon>Betaproteobacteria</taxon>
        <taxon>Burkholderiales</taxon>
        <taxon>Sphaerotilaceae</taxon>
        <taxon>Piscinibacter</taxon>
    </lineage>
</organism>
<dbReference type="PANTHER" id="PTHR30329">
    <property type="entry name" value="STATOR ELEMENT OF FLAGELLAR MOTOR COMPLEX"/>
    <property type="match status" value="1"/>
</dbReference>
<dbReference type="EMBL" id="CP015118">
    <property type="protein sequence ID" value="ARN19921.1"/>
    <property type="molecule type" value="Genomic_DNA"/>
</dbReference>
<dbReference type="Proteomes" id="UP000193427">
    <property type="component" value="Chromosome"/>
</dbReference>
<dbReference type="PANTHER" id="PTHR30329:SF21">
    <property type="entry name" value="LIPOPROTEIN YIAD-RELATED"/>
    <property type="match status" value="1"/>
</dbReference>
<dbReference type="STRING" id="946333.A4W93_08345"/>
<proteinExistence type="predicted"/>
<dbReference type="Pfam" id="PF00691">
    <property type="entry name" value="OmpA"/>
    <property type="match status" value="1"/>
</dbReference>
<dbReference type="AlphaFoldDB" id="A0A1W6L6F5"/>
<keyword evidence="3" id="KW-0998">Cell outer membrane</keyword>
<dbReference type="InterPro" id="IPR036737">
    <property type="entry name" value="OmpA-like_sf"/>
</dbReference>
<evidence type="ECO:0000256" key="2">
    <source>
        <dbReference type="ARBA" id="ARBA00023136"/>
    </source>
</evidence>
<protein>
    <submittedName>
        <fullName evidence="4">Uncharacterized protein</fullName>
    </submittedName>
</protein>
<name>A0A1W6L6F5_9BURK</name>
<dbReference type="InterPro" id="IPR050330">
    <property type="entry name" value="Bact_OuterMem_StrucFunc"/>
</dbReference>
<reference evidence="4 5" key="1">
    <citation type="submission" date="2016-04" db="EMBL/GenBank/DDBJ databases">
        <title>Complete genome sequence of natural rubber-degrading, novel Gram-negative bacterium, Rhizobacter gummiphilus strain NS21.</title>
        <authorList>
            <person name="Tabata M."/>
            <person name="Kasai D."/>
            <person name="Fukuda M."/>
        </authorList>
    </citation>
    <scope>NUCLEOTIDE SEQUENCE [LARGE SCALE GENOMIC DNA]</scope>
    <source>
        <strain evidence="4 5">NS21</strain>
    </source>
</reference>
<dbReference type="InterPro" id="IPR006665">
    <property type="entry name" value="OmpA-like"/>
</dbReference>
<comment type="subcellular location">
    <subcellularLocation>
        <location evidence="1">Cell outer membrane</location>
    </subcellularLocation>
</comment>
<dbReference type="PRINTS" id="PR01021">
    <property type="entry name" value="OMPADOMAIN"/>
</dbReference>
<dbReference type="Pfam" id="PF13488">
    <property type="entry name" value="Gly-zipper_Omp"/>
    <property type="match status" value="1"/>
</dbReference>
<keyword evidence="2" id="KW-0472">Membrane</keyword>
<dbReference type="CDD" id="cd07185">
    <property type="entry name" value="OmpA_C-like"/>
    <property type="match status" value="1"/>
</dbReference>
<sequence>MNKSTPILRTSVLALSAAALFLAGCENMSEREKSTAGGAGIGAVGGAVISAATGGNAGTGAAIGGAVGAIAGNLWGKKQEDRKKQMEQATAGTGVDVTRTSDNQLKINVPNDVSFDINSAAIKPQLRGVLDSFASSLQGDPKAEVTIIGHTDSTGNAAINNPLSLERAQSVRDYLSGRGVAPSRVQTAGRGDREPVASNTTEAGRAQNRRVEIFVREPA</sequence>
<evidence type="ECO:0000256" key="3">
    <source>
        <dbReference type="ARBA" id="ARBA00023237"/>
    </source>
</evidence>
<accession>A0A1W6L6F5</accession>
<evidence type="ECO:0000313" key="5">
    <source>
        <dbReference type="Proteomes" id="UP000193427"/>
    </source>
</evidence>
<dbReference type="GO" id="GO:0009279">
    <property type="term" value="C:cell outer membrane"/>
    <property type="evidence" value="ECO:0007669"/>
    <property type="project" value="UniProtKB-SubCell"/>
</dbReference>
<dbReference type="Gene3D" id="3.30.1330.60">
    <property type="entry name" value="OmpA-like domain"/>
    <property type="match status" value="1"/>
</dbReference>
<dbReference type="PROSITE" id="PS51257">
    <property type="entry name" value="PROKAR_LIPOPROTEIN"/>
    <property type="match status" value="1"/>
</dbReference>
<dbReference type="InterPro" id="IPR039567">
    <property type="entry name" value="Gly-zipper"/>
</dbReference>
<keyword evidence="5" id="KW-1185">Reference proteome</keyword>
<dbReference type="PRINTS" id="PR01023">
    <property type="entry name" value="NAFLGMOTY"/>
</dbReference>
<dbReference type="InterPro" id="IPR006664">
    <property type="entry name" value="OMP_bac"/>
</dbReference>
<evidence type="ECO:0000256" key="1">
    <source>
        <dbReference type="ARBA" id="ARBA00004442"/>
    </source>
</evidence>
<dbReference type="RefSeq" id="WP_085750192.1">
    <property type="nucleotide sequence ID" value="NZ_BSPR01000008.1"/>
</dbReference>
<dbReference type="PROSITE" id="PS51123">
    <property type="entry name" value="OMPA_2"/>
    <property type="match status" value="1"/>
</dbReference>